<keyword evidence="1" id="KW-0812">Transmembrane</keyword>
<protein>
    <submittedName>
        <fullName evidence="3">Retrovirus-related Pol polyprotein from transposon RE1</fullName>
        <ecNumber evidence="3">2.7.7.7</ecNumber>
    </submittedName>
</protein>
<dbReference type="GO" id="GO:0003887">
    <property type="term" value="F:DNA-directed DNA polymerase activity"/>
    <property type="evidence" value="ECO:0007669"/>
    <property type="project" value="UniProtKB-EC"/>
</dbReference>
<comment type="caution">
    <text evidence="3">The sequence shown here is derived from an EMBL/GenBank/DDBJ whole genome shotgun (WGS) entry which is preliminary data.</text>
</comment>
<keyword evidence="1" id="KW-1133">Transmembrane helix</keyword>
<feature type="domain" description="Reverse transcriptase Ty1/copia-type" evidence="2">
    <location>
        <begin position="293"/>
        <end position="397"/>
    </location>
</feature>
<dbReference type="EC" id="2.7.7.7" evidence="3"/>
<dbReference type="Pfam" id="PF07727">
    <property type="entry name" value="RVT_2"/>
    <property type="match status" value="1"/>
</dbReference>
<feature type="transmembrane region" description="Helical" evidence="1">
    <location>
        <begin position="267"/>
        <end position="288"/>
    </location>
</feature>
<keyword evidence="3" id="KW-0808">Transferase</keyword>
<evidence type="ECO:0000256" key="1">
    <source>
        <dbReference type="SAM" id="Phobius"/>
    </source>
</evidence>
<gene>
    <name evidence="3" type="ORF">D0Y65_026550</name>
</gene>
<evidence type="ECO:0000313" key="4">
    <source>
        <dbReference type="Proteomes" id="UP000289340"/>
    </source>
</evidence>
<organism evidence="3 4">
    <name type="scientific">Glycine soja</name>
    <name type="common">Wild soybean</name>
    <dbReference type="NCBI Taxonomy" id="3848"/>
    <lineage>
        <taxon>Eukaryota</taxon>
        <taxon>Viridiplantae</taxon>
        <taxon>Streptophyta</taxon>
        <taxon>Embryophyta</taxon>
        <taxon>Tracheophyta</taxon>
        <taxon>Spermatophyta</taxon>
        <taxon>Magnoliopsida</taxon>
        <taxon>eudicotyledons</taxon>
        <taxon>Gunneridae</taxon>
        <taxon>Pentapetalae</taxon>
        <taxon>rosids</taxon>
        <taxon>fabids</taxon>
        <taxon>Fabales</taxon>
        <taxon>Fabaceae</taxon>
        <taxon>Papilionoideae</taxon>
        <taxon>50 kb inversion clade</taxon>
        <taxon>NPAAA clade</taxon>
        <taxon>indigoferoid/millettioid clade</taxon>
        <taxon>Phaseoleae</taxon>
        <taxon>Glycine</taxon>
        <taxon>Glycine subgen. Soja</taxon>
    </lineage>
</organism>
<name>A0A445IKD8_GLYSO</name>
<dbReference type="Proteomes" id="UP000289340">
    <property type="component" value="Chromosome 10"/>
</dbReference>
<evidence type="ECO:0000259" key="2">
    <source>
        <dbReference type="Pfam" id="PF07727"/>
    </source>
</evidence>
<sequence length="402" mass="44918">MLNLSMGFCVLEIQIRESLVNRKSLSLIRSVALQFSMARDLLDLFSMNKWRCSWSLAATIASVVALVSVVHLFLFPLTPTFNYFKIAQDSCFPTNASAEFPSNHDQERPAVDFKHQFPADLHGAFVYHGVPWKAEIGQWLAGCDSVIKDVNITEIIGGINCKNDCSGQGICNRQLGQCRCFHGYSELLNLRALLPCLNPSCFHCGTFPLPSFILEDLWLLHCSSASLFATVQTDKPAVGSAHFWMARSQQLIGGGACVVYTQPSQCLFVLLVTLLCLSALLSLFWWVVSLANSYQHKEGLVVNEYTQTYGFDYEETFALVANMNTVRIILSSPLALVWKLCQLDVKSSQGELGKMYMEILPGYGFDNGGNKVCKLRKVLDGLKLSPYVWFGRFTQAMLYLGY</sequence>
<keyword evidence="4" id="KW-1185">Reference proteome</keyword>
<dbReference type="InterPro" id="IPR013103">
    <property type="entry name" value="RVT_2"/>
</dbReference>
<keyword evidence="1" id="KW-0472">Membrane</keyword>
<accession>A0A445IKD8</accession>
<reference evidence="3 4" key="1">
    <citation type="submission" date="2018-09" db="EMBL/GenBank/DDBJ databases">
        <title>A high-quality reference genome of wild soybean provides a powerful tool to mine soybean genomes.</title>
        <authorList>
            <person name="Xie M."/>
            <person name="Chung C.Y.L."/>
            <person name="Li M.-W."/>
            <person name="Wong F.-L."/>
            <person name="Chan T.-F."/>
            <person name="Lam H.-M."/>
        </authorList>
    </citation>
    <scope>NUCLEOTIDE SEQUENCE [LARGE SCALE GENOMIC DNA]</scope>
    <source>
        <strain evidence="4">cv. W05</strain>
        <tissue evidence="3">Hypocotyl of etiolated seedlings</tissue>
    </source>
</reference>
<dbReference type="EMBL" id="QZWG01000010">
    <property type="protein sequence ID" value="RZB86538.1"/>
    <property type="molecule type" value="Genomic_DNA"/>
</dbReference>
<feature type="transmembrane region" description="Helical" evidence="1">
    <location>
        <begin position="54"/>
        <end position="75"/>
    </location>
</feature>
<evidence type="ECO:0000313" key="3">
    <source>
        <dbReference type="EMBL" id="RZB86538.1"/>
    </source>
</evidence>
<proteinExistence type="predicted"/>
<dbReference type="AlphaFoldDB" id="A0A445IKD8"/>
<keyword evidence="3" id="KW-0548">Nucleotidyltransferase</keyword>